<keyword evidence="5" id="KW-0378">Hydrolase</keyword>
<dbReference type="AlphaFoldDB" id="A0A8J5L540"/>
<evidence type="ECO:0000259" key="9">
    <source>
        <dbReference type="Pfam" id="PF01764"/>
    </source>
</evidence>
<dbReference type="Proteomes" id="UP000734854">
    <property type="component" value="Unassembled WGS sequence"/>
</dbReference>
<evidence type="ECO:0000256" key="3">
    <source>
        <dbReference type="ARBA" id="ARBA00022528"/>
    </source>
</evidence>
<dbReference type="Gene3D" id="3.40.50.1820">
    <property type="entry name" value="alpha/beta hydrolase"/>
    <property type="match status" value="1"/>
</dbReference>
<evidence type="ECO:0000256" key="2">
    <source>
        <dbReference type="ARBA" id="ARBA00010701"/>
    </source>
</evidence>
<dbReference type="GO" id="GO:0016042">
    <property type="term" value="P:lipid catabolic process"/>
    <property type="evidence" value="ECO:0007669"/>
    <property type="project" value="UniProtKB-KW"/>
</dbReference>
<accession>A0A8J5L540</accession>
<dbReference type="InterPro" id="IPR029058">
    <property type="entry name" value="AB_hydrolase_fold"/>
</dbReference>
<keyword evidence="3" id="KW-0150">Chloroplast</keyword>
<comment type="similarity">
    <text evidence="2">Belongs to the AB hydrolase superfamily. Lipase family.</text>
</comment>
<evidence type="ECO:0000256" key="8">
    <source>
        <dbReference type="ARBA" id="ARBA00023098"/>
    </source>
</evidence>
<protein>
    <recommendedName>
        <fullName evidence="9">Fungal lipase-type domain-containing protein</fullName>
    </recommendedName>
</protein>
<feature type="domain" description="Fungal lipase-type" evidence="9">
    <location>
        <begin position="174"/>
        <end position="327"/>
    </location>
</feature>
<keyword evidence="7" id="KW-0442">Lipid degradation</keyword>
<reference evidence="10 11" key="1">
    <citation type="submission" date="2020-08" db="EMBL/GenBank/DDBJ databases">
        <title>Plant Genome Project.</title>
        <authorList>
            <person name="Zhang R.-G."/>
        </authorList>
    </citation>
    <scope>NUCLEOTIDE SEQUENCE [LARGE SCALE GENOMIC DNA]</scope>
    <source>
        <tissue evidence="10">Rhizome</tissue>
    </source>
</reference>
<evidence type="ECO:0000256" key="7">
    <source>
        <dbReference type="ARBA" id="ARBA00022963"/>
    </source>
</evidence>
<keyword evidence="4" id="KW-0934">Plastid</keyword>
<name>A0A8J5L540_ZINOF</name>
<dbReference type="PANTHER" id="PTHR31403">
    <property type="entry name" value="PHOSPHOLIPASE A1-IBETA2, CHLOROPLASTIC"/>
    <property type="match status" value="1"/>
</dbReference>
<dbReference type="InterPro" id="IPR002921">
    <property type="entry name" value="Fungal_lipase-type"/>
</dbReference>
<dbReference type="EMBL" id="JACMSC010000008">
    <property type="protein sequence ID" value="KAG6512530.1"/>
    <property type="molecule type" value="Genomic_DNA"/>
</dbReference>
<comment type="caution">
    <text evidence="10">The sequence shown here is derived from an EMBL/GenBank/DDBJ whole genome shotgun (WGS) entry which is preliminary data.</text>
</comment>
<evidence type="ECO:0000256" key="6">
    <source>
        <dbReference type="ARBA" id="ARBA00022946"/>
    </source>
</evidence>
<dbReference type="CDD" id="cd00519">
    <property type="entry name" value="Lipase_3"/>
    <property type="match status" value="1"/>
</dbReference>
<evidence type="ECO:0000313" key="11">
    <source>
        <dbReference type="Proteomes" id="UP000734854"/>
    </source>
</evidence>
<evidence type="ECO:0000256" key="1">
    <source>
        <dbReference type="ARBA" id="ARBA00004229"/>
    </source>
</evidence>
<keyword evidence="11" id="KW-1185">Reference proteome</keyword>
<evidence type="ECO:0000313" key="10">
    <source>
        <dbReference type="EMBL" id="KAG6512530.1"/>
    </source>
</evidence>
<proteinExistence type="inferred from homology"/>
<comment type="subcellular location">
    <subcellularLocation>
        <location evidence="1">Plastid</location>
        <location evidence="1">Chloroplast</location>
    </subcellularLocation>
</comment>
<dbReference type="GO" id="GO:0009507">
    <property type="term" value="C:chloroplast"/>
    <property type="evidence" value="ECO:0007669"/>
    <property type="project" value="UniProtKB-SubCell"/>
</dbReference>
<keyword evidence="6" id="KW-0809">Transit peptide</keyword>
<dbReference type="GO" id="GO:0008970">
    <property type="term" value="F:phospholipase A1 activity"/>
    <property type="evidence" value="ECO:0007669"/>
    <property type="project" value="TreeGrafter"/>
</dbReference>
<dbReference type="SUPFAM" id="SSF53474">
    <property type="entry name" value="alpha/beta-Hydrolases"/>
    <property type="match status" value="1"/>
</dbReference>
<evidence type="ECO:0000256" key="5">
    <source>
        <dbReference type="ARBA" id="ARBA00022801"/>
    </source>
</evidence>
<dbReference type="Pfam" id="PF01764">
    <property type="entry name" value="Lipase_3"/>
    <property type="match status" value="1"/>
</dbReference>
<sequence>MATGASSSSAWAVSLHARNRRCRWRSRTAVAVAPEKPAAAAVRVRSPSSVAECGLASMWRKIQGADDWAGLVEPLNPVLRDEVVRYGELVTACYEAFDLDPTSPRFLKCKHGKARLLHESGLGSAGYEITRYIYATPPEIVGRGGGGGGGRWIGYVAVATDEVARRLGRRDVLVAFRGTVTKSEWAANLMSSLTPARLDPHDPRPEVKVESGFLGLYTNERGRFSHGSCREQLLKEVSRLVKQHETEEMSLTLAGHSMGSALALLLGYDLAELGINRRADSSVPITVYSYGGPRVGNWGFKERCEELRVKVLRVANVRDPVTKLPGLFLNESLRRWGAAAGCYAHVGVELALDFFEVKNPACVHDMAKYVALLKGQHSIFKEGAPADSGINWAGKAAVLLRKKMEELAWRPDTALLSQVEQRSLEALYCAEILRETTRDHPSLTTPGQEQWLASEHHAPSNLARSKVTKLLNYSKVNLSTLRGLVSVPLRSVEQEFTTKRRNKSEETSIAAWDLRWLISFSLCDIILTICIAFLAIHNFFQASSALPTGYCPRGEEEDELEQGSIL</sequence>
<dbReference type="PANTHER" id="PTHR31403:SF58">
    <property type="entry name" value="PHOSPHOLIPASE A1 EG1, CHLOROPLASTIC_MITOCHONDRIAL"/>
    <property type="match status" value="1"/>
</dbReference>
<evidence type="ECO:0000256" key="4">
    <source>
        <dbReference type="ARBA" id="ARBA00022640"/>
    </source>
</evidence>
<gene>
    <name evidence="10" type="ORF">ZIOFF_030651</name>
</gene>
<keyword evidence="8" id="KW-0443">Lipid metabolism</keyword>
<organism evidence="10 11">
    <name type="scientific">Zingiber officinale</name>
    <name type="common">Ginger</name>
    <name type="synonym">Amomum zingiber</name>
    <dbReference type="NCBI Taxonomy" id="94328"/>
    <lineage>
        <taxon>Eukaryota</taxon>
        <taxon>Viridiplantae</taxon>
        <taxon>Streptophyta</taxon>
        <taxon>Embryophyta</taxon>
        <taxon>Tracheophyta</taxon>
        <taxon>Spermatophyta</taxon>
        <taxon>Magnoliopsida</taxon>
        <taxon>Liliopsida</taxon>
        <taxon>Zingiberales</taxon>
        <taxon>Zingiberaceae</taxon>
        <taxon>Zingiber</taxon>
    </lineage>
</organism>